<feature type="compositionally biased region" description="Basic residues" evidence="1">
    <location>
        <begin position="104"/>
        <end position="114"/>
    </location>
</feature>
<dbReference type="AlphaFoldDB" id="A0A1G4J707"/>
<dbReference type="PANTHER" id="PTHR34693:SF1">
    <property type="entry name" value="PROTEIN PAR32"/>
    <property type="match status" value="1"/>
</dbReference>
<organism evidence="2 3">
    <name type="scientific">Lachancea dasiensis</name>
    <dbReference type="NCBI Taxonomy" id="1072105"/>
    <lineage>
        <taxon>Eukaryota</taxon>
        <taxon>Fungi</taxon>
        <taxon>Dikarya</taxon>
        <taxon>Ascomycota</taxon>
        <taxon>Saccharomycotina</taxon>
        <taxon>Saccharomycetes</taxon>
        <taxon>Saccharomycetales</taxon>
        <taxon>Saccharomycetaceae</taxon>
        <taxon>Lachancea</taxon>
    </lineage>
</organism>
<dbReference type="OrthoDB" id="3063476at2759"/>
<protein>
    <submittedName>
        <fullName evidence="2">LADA_0D08834g1_1</fullName>
    </submittedName>
</protein>
<dbReference type="PANTHER" id="PTHR34693">
    <property type="entry name" value="PROTEIN PAR32"/>
    <property type="match status" value="1"/>
</dbReference>
<feature type="region of interest" description="Disordered" evidence="1">
    <location>
        <begin position="1"/>
        <end position="55"/>
    </location>
</feature>
<feature type="compositionally biased region" description="Basic and acidic residues" evidence="1">
    <location>
        <begin position="68"/>
        <end position="80"/>
    </location>
</feature>
<dbReference type="InterPro" id="IPR053203">
    <property type="entry name" value="Cisplatin_resist-associated"/>
</dbReference>
<dbReference type="Proteomes" id="UP000190274">
    <property type="component" value="Chromosome D"/>
</dbReference>
<sequence>MSHNYHISTGRGGAGNVVSTSEKPSPKIVPQGSQTPSLLQPVFSTGRGGAGNMYKNVDRNLTRKAQDVDDHISGGEDHIEPVSSGGEKVHSVTSQTSALNTKQHNGKHTLKPSRSRHDSPQTVSIGRGGAGNMLSASSSRTSEGDKNRISAKNRSPKKGMWANIKNMFSQRDN</sequence>
<feature type="compositionally biased region" description="Polar residues" evidence="1">
    <location>
        <begin position="91"/>
        <end position="103"/>
    </location>
</feature>
<accession>A0A1G4J707</accession>
<reference evidence="2 3" key="1">
    <citation type="submission" date="2016-03" db="EMBL/GenBank/DDBJ databases">
        <authorList>
            <person name="Devillers H."/>
        </authorList>
    </citation>
    <scope>NUCLEOTIDE SEQUENCE [LARGE SCALE GENOMIC DNA]</scope>
    <source>
        <strain evidence="2">CBS 10888</strain>
    </source>
</reference>
<dbReference type="EMBL" id="LT598454">
    <property type="protein sequence ID" value="SCU85657.1"/>
    <property type="molecule type" value="Genomic_DNA"/>
</dbReference>
<evidence type="ECO:0000256" key="1">
    <source>
        <dbReference type="SAM" id="MobiDB-lite"/>
    </source>
</evidence>
<gene>
    <name evidence="2" type="ORF">LADA_0D08834G</name>
</gene>
<feature type="region of interest" description="Disordered" evidence="1">
    <location>
        <begin position="68"/>
        <end position="173"/>
    </location>
</feature>
<dbReference type="Pfam" id="PF12223">
    <property type="entry name" value="DUF3602"/>
    <property type="match status" value="2"/>
</dbReference>
<evidence type="ECO:0000313" key="2">
    <source>
        <dbReference type="EMBL" id="SCU85657.1"/>
    </source>
</evidence>
<dbReference type="InterPro" id="IPR022024">
    <property type="entry name" value="DUF3602"/>
</dbReference>
<proteinExistence type="predicted"/>
<evidence type="ECO:0000313" key="3">
    <source>
        <dbReference type="Proteomes" id="UP000190274"/>
    </source>
</evidence>
<name>A0A1G4J707_9SACH</name>
<keyword evidence="3" id="KW-1185">Reference proteome</keyword>